<comment type="similarity">
    <text evidence="1">Belongs to the Gfo/Idh/MocA family.</text>
</comment>
<dbReference type="PANTHER" id="PTHR43377">
    <property type="entry name" value="BILIVERDIN REDUCTASE A"/>
    <property type="match status" value="1"/>
</dbReference>
<dbReference type="Proteomes" id="UP000693970">
    <property type="component" value="Unassembled WGS sequence"/>
</dbReference>
<dbReference type="AlphaFoldDB" id="A0A9K3M1S2"/>
<dbReference type="InterPro" id="IPR051450">
    <property type="entry name" value="Gfo/Idh/MocA_Oxidoreductases"/>
</dbReference>
<evidence type="ECO:0000313" key="4">
    <source>
        <dbReference type="EMBL" id="KAG7372123.1"/>
    </source>
</evidence>
<feature type="domain" description="Gfo/Idh/MocA-like oxidoreductase N-terminal" evidence="2">
    <location>
        <begin position="15"/>
        <end position="154"/>
    </location>
</feature>
<reference evidence="4" key="2">
    <citation type="submission" date="2021-04" db="EMBL/GenBank/DDBJ databases">
        <authorList>
            <person name="Podell S."/>
        </authorList>
    </citation>
    <scope>NUCLEOTIDE SEQUENCE</scope>
    <source>
        <strain evidence="4">Hildebrandi</strain>
    </source>
</reference>
<dbReference type="InterPro" id="IPR000683">
    <property type="entry name" value="Gfo/Idh/MocA-like_OxRdtase_N"/>
</dbReference>
<evidence type="ECO:0000313" key="5">
    <source>
        <dbReference type="Proteomes" id="UP000693970"/>
    </source>
</evidence>
<organism evidence="4 5">
    <name type="scientific">Nitzschia inconspicua</name>
    <dbReference type="NCBI Taxonomy" id="303405"/>
    <lineage>
        <taxon>Eukaryota</taxon>
        <taxon>Sar</taxon>
        <taxon>Stramenopiles</taxon>
        <taxon>Ochrophyta</taxon>
        <taxon>Bacillariophyta</taxon>
        <taxon>Bacillariophyceae</taxon>
        <taxon>Bacillariophycidae</taxon>
        <taxon>Bacillariales</taxon>
        <taxon>Bacillariaceae</taxon>
        <taxon>Nitzschia</taxon>
    </lineage>
</organism>
<evidence type="ECO:0000259" key="2">
    <source>
        <dbReference type="Pfam" id="PF01408"/>
    </source>
</evidence>
<dbReference type="OrthoDB" id="446809at2759"/>
<sequence>MKKAEADDPKDSVARIAVIGCGWWSQGWHLPVLHNNPKSNLVAIVDSSPHPVSKLNPNLVSLPELAEKYHTNTFSSVQDLLQSEIGPTLDGVLIATPHATHYHVGEEFLEEIDRREKEQGGQSRPLHIMMEKPMTTDVKDAVNLFRLVHEKENREFTNRSGGSQFWLNHTANYREQTRLAREIIVSGRLGKIRHVTASFASPLKWIFNDPGNDGWNKPNGNMIGNGFAWGQSSHLLAFLFHILPNCDPKSVHCRMSLSKETGADIAHSATIECLDTTTITTTTSSETMELTEDNTVLINMSGTALLPGHQYTDPPIAKLLNIDVYGDDGSLHYSGNDLDPTSGHLEYRNVEGIVEILCDRFEFEAYDNDNYGPESIQSFVELCCSRSDGKELPAAGATVLDGLRSVQVIDAMYRSNAEKQVVPVVGITN</sequence>
<keyword evidence="5" id="KW-1185">Reference proteome</keyword>
<gene>
    <name evidence="4" type="ORF">IV203_018266</name>
</gene>
<dbReference type="Pfam" id="PF22725">
    <property type="entry name" value="GFO_IDH_MocA_C3"/>
    <property type="match status" value="1"/>
</dbReference>
<protein>
    <submittedName>
        <fullName evidence="4">Oxidoreductase domain containing protein</fullName>
    </submittedName>
</protein>
<dbReference type="EMBL" id="JAGRRH010000003">
    <property type="protein sequence ID" value="KAG7372123.1"/>
    <property type="molecule type" value="Genomic_DNA"/>
</dbReference>
<evidence type="ECO:0000259" key="3">
    <source>
        <dbReference type="Pfam" id="PF22725"/>
    </source>
</evidence>
<dbReference type="PANTHER" id="PTHR43377:SF1">
    <property type="entry name" value="BILIVERDIN REDUCTASE A"/>
    <property type="match status" value="1"/>
</dbReference>
<dbReference type="GO" id="GO:0000166">
    <property type="term" value="F:nucleotide binding"/>
    <property type="evidence" value="ECO:0007669"/>
    <property type="project" value="InterPro"/>
</dbReference>
<dbReference type="InterPro" id="IPR055170">
    <property type="entry name" value="GFO_IDH_MocA-like_dom"/>
</dbReference>
<proteinExistence type="inferred from homology"/>
<evidence type="ECO:0000256" key="1">
    <source>
        <dbReference type="ARBA" id="ARBA00010928"/>
    </source>
</evidence>
<name>A0A9K3M1S2_9STRA</name>
<comment type="caution">
    <text evidence="4">The sequence shown here is derived from an EMBL/GenBank/DDBJ whole genome shotgun (WGS) entry which is preliminary data.</text>
</comment>
<feature type="domain" description="GFO/IDH/MocA-like oxidoreductase" evidence="3">
    <location>
        <begin position="178"/>
        <end position="287"/>
    </location>
</feature>
<reference evidence="4" key="1">
    <citation type="journal article" date="2021" name="Sci. Rep.">
        <title>Diploid genomic architecture of Nitzschia inconspicua, an elite biomass production diatom.</title>
        <authorList>
            <person name="Oliver A."/>
            <person name="Podell S."/>
            <person name="Pinowska A."/>
            <person name="Traller J.C."/>
            <person name="Smith S.R."/>
            <person name="McClure R."/>
            <person name="Beliaev A."/>
            <person name="Bohutskyi P."/>
            <person name="Hill E.A."/>
            <person name="Rabines A."/>
            <person name="Zheng H."/>
            <person name="Allen L.Z."/>
            <person name="Kuo A."/>
            <person name="Grigoriev I.V."/>
            <person name="Allen A.E."/>
            <person name="Hazlebeck D."/>
            <person name="Allen E.E."/>
        </authorList>
    </citation>
    <scope>NUCLEOTIDE SEQUENCE</scope>
    <source>
        <strain evidence="4">Hildebrandi</strain>
    </source>
</reference>
<dbReference type="Pfam" id="PF01408">
    <property type="entry name" value="GFO_IDH_MocA"/>
    <property type="match status" value="1"/>
</dbReference>
<accession>A0A9K3M1S2</accession>